<dbReference type="Gene3D" id="3.40.190.290">
    <property type="match status" value="1"/>
</dbReference>
<dbReference type="PROSITE" id="PS50931">
    <property type="entry name" value="HTH_LYSR"/>
    <property type="match status" value="1"/>
</dbReference>
<evidence type="ECO:0000256" key="1">
    <source>
        <dbReference type="ARBA" id="ARBA00009437"/>
    </source>
</evidence>
<dbReference type="EMBL" id="FOIM01000004">
    <property type="protein sequence ID" value="SET32730.1"/>
    <property type="molecule type" value="Genomic_DNA"/>
</dbReference>
<evidence type="ECO:0000313" key="7">
    <source>
        <dbReference type="Proteomes" id="UP000198508"/>
    </source>
</evidence>
<evidence type="ECO:0000256" key="4">
    <source>
        <dbReference type="ARBA" id="ARBA00023163"/>
    </source>
</evidence>
<evidence type="ECO:0000256" key="2">
    <source>
        <dbReference type="ARBA" id="ARBA00023015"/>
    </source>
</evidence>
<keyword evidence="4" id="KW-0804">Transcription</keyword>
<dbReference type="Gene3D" id="1.10.10.10">
    <property type="entry name" value="Winged helix-like DNA-binding domain superfamily/Winged helix DNA-binding domain"/>
    <property type="match status" value="1"/>
</dbReference>
<dbReference type="InterPro" id="IPR000847">
    <property type="entry name" value="LysR_HTH_N"/>
</dbReference>
<dbReference type="InterPro" id="IPR036388">
    <property type="entry name" value="WH-like_DNA-bd_sf"/>
</dbReference>
<dbReference type="Pfam" id="PF03466">
    <property type="entry name" value="LysR_substrate"/>
    <property type="match status" value="1"/>
</dbReference>
<organism evidence="6 7">
    <name type="scientific">Enterocloster lavalensis</name>
    <dbReference type="NCBI Taxonomy" id="460384"/>
    <lineage>
        <taxon>Bacteria</taxon>
        <taxon>Bacillati</taxon>
        <taxon>Bacillota</taxon>
        <taxon>Clostridia</taxon>
        <taxon>Lachnospirales</taxon>
        <taxon>Lachnospiraceae</taxon>
        <taxon>Enterocloster</taxon>
    </lineage>
</organism>
<dbReference type="GO" id="GO:0003677">
    <property type="term" value="F:DNA binding"/>
    <property type="evidence" value="ECO:0007669"/>
    <property type="project" value="UniProtKB-KW"/>
</dbReference>
<evidence type="ECO:0000256" key="3">
    <source>
        <dbReference type="ARBA" id="ARBA00023125"/>
    </source>
</evidence>
<dbReference type="RefSeq" id="WP_092361553.1">
    <property type="nucleotide sequence ID" value="NZ_DAINWJ010000015.1"/>
</dbReference>
<sequence length="301" mass="34205">MDLLQLKYFCAIVEEGHMTRAAARLSIAQPALSASLGRLEKELGVSLFDRVGRNIYLNECGQSFYAFVSPALALLENAARSVDDFKQQRLDNLVLGSVSQTYLQDAIMAFKRRHPDIRISQFTIEPENADRELNQNDFDFLLIPKYLERPDFIQEVLYEDRFALALNTSHPLADQTEVRLADLKDESFISLPKGYAFRDFTDQICLTAGFTPCVAMECFHCQMLDLISAGLGVALVPESFRKKCLYNHTVKVLPLAGPPVIRPMLVSYKKARYMTKAARAFLEFLHEYYTDQQAEDCNECS</sequence>
<dbReference type="Proteomes" id="UP000198508">
    <property type="component" value="Unassembled WGS sequence"/>
</dbReference>
<reference evidence="7" key="1">
    <citation type="submission" date="2016-10" db="EMBL/GenBank/DDBJ databases">
        <authorList>
            <person name="Varghese N."/>
            <person name="Submissions S."/>
        </authorList>
    </citation>
    <scope>NUCLEOTIDE SEQUENCE [LARGE SCALE GENOMIC DNA]</scope>
    <source>
        <strain evidence="7">NLAE-zl-G277</strain>
    </source>
</reference>
<accession>A0A1I0DKW7</accession>
<name>A0A1I0DKW7_9FIRM</name>
<dbReference type="InterPro" id="IPR005119">
    <property type="entry name" value="LysR_subst-bd"/>
</dbReference>
<keyword evidence="7" id="KW-1185">Reference proteome</keyword>
<evidence type="ECO:0000313" key="6">
    <source>
        <dbReference type="EMBL" id="SET32730.1"/>
    </source>
</evidence>
<dbReference type="STRING" id="460384.SAMN05216313_104240"/>
<comment type="similarity">
    <text evidence="1">Belongs to the LysR transcriptional regulatory family.</text>
</comment>
<protein>
    <submittedName>
        <fullName evidence="6">Transcriptional regulator, LysR family</fullName>
    </submittedName>
</protein>
<dbReference type="PANTHER" id="PTHR30346:SF28">
    <property type="entry name" value="HTH-TYPE TRANSCRIPTIONAL REGULATOR CYNR"/>
    <property type="match status" value="1"/>
</dbReference>
<dbReference type="GO" id="GO:0032993">
    <property type="term" value="C:protein-DNA complex"/>
    <property type="evidence" value="ECO:0007669"/>
    <property type="project" value="TreeGrafter"/>
</dbReference>
<dbReference type="AlphaFoldDB" id="A0A1I0DKW7"/>
<dbReference type="FunFam" id="1.10.10.10:FF:000001">
    <property type="entry name" value="LysR family transcriptional regulator"/>
    <property type="match status" value="1"/>
</dbReference>
<dbReference type="GO" id="GO:0003700">
    <property type="term" value="F:DNA-binding transcription factor activity"/>
    <property type="evidence" value="ECO:0007669"/>
    <property type="project" value="InterPro"/>
</dbReference>
<dbReference type="PANTHER" id="PTHR30346">
    <property type="entry name" value="TRANSCRIPTIONAL DUAL REGULATOR HCAR-RELATED"/>
    <property type="match status" value="1"/>
</dbReference>
<dbReference type="PRINTS" id="PR00039">
    <property type="entry name" value="HTHLYSR"/>
</dbReference>
<dbReference type="CDD" id="cd05466">
    <property type="entry name" value="PBP2_LTTR_substrate"/>
    <property type="match status" value="1"/>
</dbReference>
<keyword evidence="2" id="KW-0805">Transcription regulation</keyword>
<dbReference type="SUPFAM" id="SSF53850">
    <property type="entry name" value="Periplasmic binding protein-like II"/>
    <property type="match status" value="1"/>
</dbReference>
<proteinExistence type="inferred from homology"/>
<dbReference type="SUPFAM" id="SSF46785">
    <property type="entry name" value="Winged helix' DNA-binding domain"/>
    <property type="match status" value="1"/>
</dbReference>
<gene>
    <name evidence="6" type="ORF">SAMN05216313_104240</name>
</gene>
<keyword evidence="3" id="KW-0238">DNA-binding</keyword>
<dbReference type="Pfam" id="PF00126">
    <property type="entry name" value="HTH_1"/>
    <property type="match status" value="1"/>
</dbReference>
<feature type="domain" description="HTH lysR-type" evidence="5">
    <location>
        <begin position="1"/>
        <end position="58"/>
    </location>
</feature>
<evidence type="ECO:0000259" key="5">
    <source>
        <dbReference type="PROSITE" id="PS50931"/>
    </source>
</evidence>
<dbReference type="InterPro" id="IPR036390">
    <property type="entry name" value="WH_DNA-bd_sf"/>
</dbReference>